<dbReference type="EMBL" id="OZ023702">
    <property type="protein sequence ID" value="CAK9858304.1"/>
    <property type="molecule type" value="Genomic_DNA"/>
</dbReference>
<evidence type="ECO:0000259" key="5">
    <source>
        <dbReference type="PROSITE" id="PS50089"/>
    </source>
</evidence>
<keyword evidence="2 4" id="KW-0863">Zinc-finger</keyword>
<evidence type="ECO:0000313" key="7">
    <source>
        <dbReference type="Proteomes" id="UP001497522"/>
    </source>
</evidence>
<evidence type="ECO:0000256" key="2">
    <source>
        <dbReference type="ARBA" id="ARBA00022771"/>
    </source>
</evidence>
<name>A0ABP1A6Y9_9BRYO</name>
<keyword evidence="7" id="KW-1185">Reference proteome</keyword>
<evidence type="ECO:0000256" key="4">
    <source>
        <dbReference type="PROSITE-ProRule" id="PRU00175"/>
    </source>
</evidence>
<dbReference type="SUPFAM" id="SSF57850">
    <property type="entry name" value="RING/U-box"/>
    <property type="match status" value="1"/>
</dbReference>
<evidence type="ECO:0000313" key="6">
    <source>
        <dbReference type="EMBL" id="CAK9858304.1"/>
    </source>
</evidence>
<accession>A0ABP1A6Y9</accession>
<proteinExistence type="predicted"/>
<protein>
    <recommendedName>
        <fullName evidence="5">RING-type domain-containing protein</fullName>
    </recommendedName>
</protein>
<sequence length="161" mass="18641">MGMSNRMMMIFMFLPPMLILQLLLFLQVVLRIWTQSLIKLALRGQEMGKQMWSHVQYAWKHGRALGGIWYLLFAFIKDEVKSCFGICNSLACGHLFGKSCIKRWLRHVGKKQGKCPRCNCRARVEDLRMVYVPRIAVIDGEGQHIMQEVGVLRAQNAQLKM</sequence>
<organism evidence="6 7">
    <name type="scientific">Sphagnum jensenii</name>
    <dbReference type="NCBI Taxonomy" id="128206"/>
    <lineage>
        <taxon>Eukaryota</taxon>
        <taxon>Viridiplantae</taxon>
        <taxon>Streptophyta</taxon>
        <taxon>Embryophyta</taxon>
        <taxon>Bryophyta</taxon>
        <taxon>Sphagnophytina</taxon>
        <taxon>Sphagnopsida</taxon>
        <taxon>Sphagnales</taxon>
        <taxon>Sphagnaceae</taxon>
        <taxon>Sphagnum</taxon>
    </lineage>
</organism>
<dbReference type="InterPro" id="IPR001841">
    <property type="entry name" value="Znf_RING"/>
</dbReference>
<keyword evidence="3" id="KW-0862">Zinc</keyword>
<evidence type="ECO:0000256" key="3">
    <source>
        <dbReference type="ARBA" id="ARBA00022833"/>
    </source>
</evidence>
<dbReference type="Gene3D" id="3.30.40.10">
    <property type="entry name" value="Zinc/RING finger domain, C3HC4 (zinc finger)"/>
    <property type="match status" value="1"/>
</dbReference>
<feature type="domain" description="RING-type" evidence="5">
    <location>
        <begin position="92"/>
        <end position="119"/>
    </location>
</feature>
<keyword evidence="1" id="KW-0479">Metal-binding</keyword>
<gene>
    <name evidence="6" type="ORF">CSSPJE1EN2_LOCUS1299</name>
</gene>
<dbReference type="Pfam" id="PF00097">
    <property type="entry name" value="zf-C3HC4"/>
    <property type="match status" value="1"/>
</dbReference>
<dbReference type="InterPro" id="IPR013083">
    <property type="entry name" value="Znf_RING/FYVE/PHD"/>
</dbReference>
<dbReference type="PANTHER" id="PTHR16047">
    <property type="entry name" value="RFWD3 PROTEIN"/>
    <property type="match status" value="1"/>
</dbReference>
<dbReference type="Proteomes" id="UP001497522">
    <property type="component" value="Chromosome 1"/>
</dbReference>
<dbReference type="InterPro" id="IPR037381">
    <property type="entry name" value="RFWD3"/>
</dbReference>
<dbReference type="InterPro" id="IPR018957">
    <property type="entry name" value="Znf_C3HC4_RING-type"/>
</dbReference>
<dbReference type="PROSITE" id="PS50089">
    <property type="entry name" value="ZF_RING_2"/>
    <property type="match status" value="1"/>
</dbReference>
<dbReference type="PANTHER" id="PTHR16047:SF7">
    <property type="entry name" value="E3 UBIQUITIN-PROTEIN LIGASE RFWD3"/>
    <property type="match status" value="1"/>
</dbReference>
<evidence type="ECO:0000256" key="1">
    <source>
        <dbReference type="ARBA" id="ARBA00022723"/>
    </source>
</evidence>
<reference evidence="6 7" key="1">
    <citation type="submission" date="2024-03" db="EMBL/GenBank/DDBJ databases">
        <authorList>
            <consortium name="ELIXIR-Norway"/>
            <consortium name="Elixir Norway"/>
        </authorList>
    </citation>
    <scope>NUCLEOTIDE SEQUENCE [LARGE SCALE GENOMIC DNA]</scope>
</reference>